<organism evidence="2 3">
    <name type="scientific">Waddlia chondrophila (strain ATCC VR-1470 / WSU 86-1044)</name>
    <dbReference type="NCBI Taxonomy" id="716544"/>
    <lineage>
        <taxon>Bacteria</taxon>
        <taxon>Pseudomonadati</taxon>
        <taxon>Chlamydiota</taxon>
        <taxon>Chlamydiia</taxon>
        <taxon>Parachlamydiales</taxon>
        <taxon>Waddliaceae</taxon>
        <taxon>Waddlia</taxon>
    </lineage>
</organism>
<keyword evidence="3" id="KW-1185">Reference proteome</keyword>
<sequence length="53" mass="6077">MNAKIRNLTRRRSKFEPGEAGAEAAQPEQVERCKRASKLEIADDVRNQFLSLF</sequence>
<dbReference type="AlphaFoldDB" id="D6YW61"/>
<dbReference type="KEGG" id="wch:wcw_1013"/>
<dbReference type="EMBL" id="CP001928">
    <property type="protein sequence ID" value="ADI38372.1"/>
    <property type="molecule type" value="Genomic_DNA"/>
</dbReference>
<protein>
    <submittedName>
        <fullName evidence="2">Uncharacterized protein</fullName>
    </submittedName>
</protein>
<feature type="region of interest" description="Disordered" evidence="1">
    <location>
        <begin position="1"/>
        <end position="28"/>
    </location>
</feature>
<evidence type="ECO:0000313" key="2">
    <source>
        <dbReference type="EMBL" id="ADI38372.1"/>
    </source>
</evidence>
<dbReference type="HOGENOM" id="CLU_3067579_0_0_0"/>
<proteinExistence type="predicted"/>
<gene>
    <name evidence="2" type="ordered locus">wcw_1013</name>
</gene>
<accession>D6YW61</accession>
<dbReference type="RefSeq" id="WP_013182086.1">
    <property type="nucleotide sequence ID" value="NC_014225.1"/>
</dbReference>
<name>D6YW61_WADCW</name>
<dbReference type="STRING" id="716544.wcw_1013"/>
<evidence type="ECO:0000313" key="3">
    <source>
        <dbReference type="Proteomes" id="UP000001505"/>
    </source>
</evidence>
<reference evidence="2 3" key="1">
    <citation type="journal article" date="2010" name="PLoS ONE">
        <title>The Waddlia genome: a window into chlamydial biology.</title>
        <authorList>
            <person name="Bertelli C."/>
            <person name="Collyn F."/>
            <person name="Croxatto A."/>
            <person name="Ruckert C."/>
            <person name="Polkinghorne A."/>
            <person name="Kebbi-Beghdadi C."/>
            <person name="Goesmann A."/>
            <person name="Vaughan L."/>
            <person name="Greub G."/>
        </authorList>
    </citation>
    <scope>NUCLEOTIDE SEQUENCE [LARGE SCALE GENOMIC DNA]</scope>
    <source>
        <strain evidence="3">ATCC VR-1470 / WSU 86-1044</strain>
    </source>
</reference>
<feature type="compositionally biased region" description="Low complexity" evidence="1">
    <location>
        <begin position="18"/>
        <end position="28"/>
    </location>
</feature>
<dbReference type="Proteomes" id="UP000001505">
    <property type="component" value="Chromosome"/>
</dbReference>
<evidence type="ECO:0000256" key="1">
    <source>
        <dbReference type="SAM" id="MobiDB-lite"/>
    </source>
</evidence>